<evidence type="ECO:0000313" key="1">
    <source>
        <dbReference type="EMBL" id="NYF97433.1"/>
    </source>
</evidence>
<name>A0A852VRV6_9MICO</name>
<dbReference type="AlphaFoldDB" id="A0A852VRV6"/>
<dbReference type="Proteomes" id="UP000554054">
    <property type="component" value="Unassembled WGS sequence"/>
</dbReference>
<gene>
    <name evidence="1" type="ORF">BJY20_000825</name>
</gene>
<dbReference type="EMBL" id="JACCAE010000001">
    <property type="protein sequence ID" value="NYF97433.1"/>
    <property type="molecule type" value="Genomic_DNA"/>
</dbReference>
<proteinExistence type="predicted"/>
<keyword evidence="2" id="KW-1185">Reference proteome</keyword>
<dbReference type="RefSeq" id="WP_246297098.1">
    <property type="nucleotide sequence ID" value="NZ_JACCAE010000001.1"/>
</dbReference>
<organism evidence="1 2">
    <name type="scientific">Janibacter cremeus</name>
    <dbReference type="NCBI Taxonomy" id="1285192"/>
    <lineage>
        <taxon>Bacteria</taxon>
        <taxon>Bacillati</taxon>
        <taxon>Actinomycetota</taxon>
        <taxon>Actinomycetes</taxon>
        <taxon>Micrococcales</taxon>
        <taxon>Intrasporangiaceae</taxon>
        <taxon>Janibacter</taxon>
    </lineage>
</organism>
<sequence length="125" mass="13450">MEQFERIRRDARDEGMSIRALAAKHKVHRRTVRAALADAVPPTRKVPERAAPVLGTHEATVRRWLTQDLDVACHEHGTALSGFLPGSWDHPARLAGGSSVASLVARVMSVDAEVVSGGIQGGQRG</sequence>
<protein>
    <submittedName>
        <fullName evidence="1">Lambda repressor-like predicted transcriptional regulator</fullName>
    </submittedName>
</protein>
<reference evidence="1 2" key="1">
    <citation type="submission" date="2020-07" db="EMBL/GenBank/DDBJ databases">
        <title>Sequencing the genomes of 1000 actinobacteria strains.</title>
        <authorList>
            <person name="Klenk H.-P."/>
        </authorList>
    </citation>
    <scope>NUCLEOTIDE SEQUENCE [LARGE SCALE GENOMIC DNA]</scope>
    <source>
        <strain evidence="1 2">DSM 26154</strain>
    </source>
</reference>
<evidence type="ECO:0000313" key="2">
    <source>
        <dbReference type="Proteomes" id="UP000554054"/>
    </source>
</evidence>
<comment type="caution">
    <text evidence="1">The sequence shown here is derived from an EMBL/GenBank/DDBJ whole genome shotgun (WGS) entry which is preliminary data.</text>
</comment>
<accession>A0A852VRV6</accession>